<dbReference type="PANTHER" id="PTHR16213:SF78">
    <property type="entry name" value="SELENOPROTEIN N"/>
    <property type="match status" value="1"/>
</dbReference>
<evidence type="ECO:0000313" key="3">
    <source>
        <dbReference type="Ensembl" id="ENSVURP00010008445.1"/>
    </source>
</evidence>
<evidence type="ECO:0000313" key="4">
    <source>
        <dbReference type="Proteomes" id="UP000314987"/>
    </source>
</evidence>
<sequence>PIMDLPGRPGPSEPRLPPQPPGRPPRPPRSLRDLALLVAVLGALLAAAARGYVGSRKAQAEALWVRLVLGEGKTTFFFSALDANRDMYISPEEFKPIAEMLRGSRAVICTSPYRPHPPQEQNRLLTHLCPIVVMSVTDFEKAEELLKEESSSLKEEKLTVVARFQPLLLNTMSNSKNGFKEISDIILSGLKNWTAPALSSSVFSVSQFKAFLPPRNDMELGEPWWIIPDIMINETGAHLSDNRFYPPPPKGKEVIIHRLLSMFHPRPFVKTRFGPQGAVACLTAISDSSYTVAFRIHAEFQLNQPLHYPFWFCPSQFTGHIILSQDSSHVQEFKLFVPNERSVNVGMQWLYGPLRNPNVDLGYLPQMELEASGPSVPSVIQDEESNEIDSCLPSEEAVQFEMEDIVWQQELRREEAAQQLERAMYAFKKVQYLPFTKAFDRARAENKLVHSVILWGALDDQSCSGRTLREIVLKNSSILTLLNEKFISTWSLLGDLEELLNEENEFYKKLAKLQLEKYRFPVESLVCLPNGTVVNNIHANDFLFKTPPEHQENEKVLAIYSPMSFKSPEIYEEFLREGLLRAQAFLQR</sequence>
<dbReference type="PROSITE" id="PS50222">
    <property type="entry name" value="EF_HAND_2"/>
    <property type="match status" value="1"/>
</dbReference>
<protein>
    <recommendedName>
        <fullName evidence="2">EF-hand domain-containing protein</fullName>
    </recommendedName>
</protein>
<gene>
    <name evidence="3" type="primary">LOC114045067</name>
</gene>
<feature type="compositionally biased region" description="Pro residues" evidence="1">
    <location>
        <begin position="8"/>
        <end position="28"/>
    </location>
</feature>
<feature type="region of interest" description="Disordered" evidence="1">
    <location>
        <begin position="1"/>
        <end position="29"/>
    </location>
</feature>
<reference evidence="4" key="1">
    <citation type="submission" date="2018-12" db="EMBL/GenBank/DDBJ databases">
        <authorList>
            <person name="Yazar S."/>
        </authorList>
    </citation>
    <scope>NUCLEOTIDE SEQUENCE [LARGE SCALE GENOMIC DNA]</scope>
</reference>
<dbReference type="STRING" id="29139.ENSVURP00010008445"/>
<accession>A0A4X2KGP4</accession>
<dbReference type="GO" id="GO:0005509">
    <property type="term" value="F:calcium ion binding"/>
    <property type="evidence" value="ECO:0007669"/>
    <property type="project" value="InterPro"/>
</dbReference>
<name>A0A4X2KGP4_VOMUR</name>
<dbReference type="InterPro" id="IPR002048">
    <property type="entry name" value="EF_hand_dom"/>
</dbReference>
<dbReference type="GeneTree" id="ENSGT00940000164027"/>
<dbReference type="GO" id="GO:0005789">
    <property type="term" value="C:endoplasmic reticulum membrane"/>
    <property type="evidence" value="ECO:0007669"/>
    <property type="project" value="TreeGrafter"/>
</dbReference>
<keyword evidence="4" id="KW-1185">Reference proteome</keyword>
<reference evidence="3" key="2">
    <citation type="submission" date="2025-08" db="UniProtKB">
        <authorList>
            <consortium name="Ensembl"/>
        </authorList>
    </citation>
    <scope>IDENTIFICATION</scope>
</reference>
<dbReference type="Proteomes" id="UP000314987">
    <property type="component" value="Unassembled WGS sequence"/>
</dbReference>
<dbReference type="GO" id="GO:0055074">
    <property type="term" value="P:calcium ion homeostasis"/>
    <property type="evidence" value="ECO:0007669"/>
    <property type="project" value="TreeGrafter"/>
</dbReference>
<evidence type="ECO:0000259" key="2">
    <source>
        <dbReference type="PROSITE" id="PS50222"/>
    </source>
</evidence>
<evidence type="ECO:0000256" key="1">
    <source>
        <dbReference type="SAM" id="MobiDB-lite"/>
    </source>
</evidence>
<proteinExistence type="predicted"/>
<dbReference type="AlphaFoldDB" id="A0A4X2KGP4"/>
<dbReference type="PANTHER" id="PTHR16213">
    <property type="entry name" value="SELENOPROTEIN N"/>
    <property type="match status" value="1"/>
</dbReference>
<dbReference type="GO" id="GO:0048741">
    <property type="term" value="P:skeletal muscle fiber development"/>
    <property type="evidence" value="ECO:0007669"/>
    <property type="project" value="TreeGrafter"/>
</dbReference>
<reference evidence="3" key="3">
    <citation type="submission" date="2025-09" db="UniProtKB">
        <authorList>
            <consortium name="Ensembl"/>
        </authorList>
    </citation>
    <scope>IDENTIFICATION</scope>
</reference>
<dbReference type="Ensembl" id="ENSVURT00010009586.1">
    <property type="protein sequence ID" value="ENSVURP00010008445.1"/>
    <property type="gene ID" value="ENSVURG00010006541.1"/>
</dbReference>
<organism evidence="3 4">
    <name type="scientific">Vombatus ursinus</name>
    <name type="common">Common wombat</name>
    <dbReference type="NCBI Taxonomy" id="29139"/>
    <lineage>
        <taxon>Eukaryota</taxon>
        <taxon>Metazoa</taxon>
        <taxon>Chordata</taxon>
        <taxon>Craniata</taxon>
        <taxon>Vertebrata</taxon>
        <taxon>Euteleostomi</taxon>
        <taxon>Mammalia</taxon>
        <taxon>Metatheria</taxon>
        <taxon>Diprotodontia</taxon>
        <taxon>Vombatidae</taxon>
        <taxon>Vombatus</taxon>
    </lineage>
</organism>
<dbReference type="OMA" id="EMEDIVW"/>
<feature type="domain" description="EF-hand" evidence="2">
    <location>
        <begin position="69"/>
        <end position="104"/>
    </location>
</feature>